<evidence type="ECO:0000313" key="2">
    <source>
        <dbReference type="Proteomes" id="UP000587524"/>
    </source>
</evidence>
<name>A0ABR6C2H5_9HYPH</name>
<keyword evidence="2" id="KW-1185">Reference proteome</keyword>
<reference evidence="1 2" key="1">
    <citation type="submission" date="2020-08" db="EMBL/GenBank/DDBJ databases">
        <title>Genomic Encyclopedia of Type Strains, Phase IV (KMG-IV): sequencing the most valuable type-strain genomes for metagenomic binning, comparative biology and taxonomic classification.</title>
        <authorList>
            <person name="Goeker M."/>
        </authorList>
    </citation>
    <scope>NUCLEOTIDE SEQUENCE [LARGE SCALE GENOMIC DNA]</scope>
    <source>
        <strain evidence="1 2">DSM 17455</strain>
    </source>
</reference>
<organism evidence="1 2">
    <name type="scientific">Aminobacter ciceronei</name>
    <dbReference type="NCBI Taxonomy" id="150723"/>
    <lineage>
        <taxon>Bacteria</taxon>
        <taxon>Pseudomonadati</taxon>
        <taxon>Pseudomonadota</taxon>
        <taxon>Alphaproteobacteria</taxon>
        <taxon>Hyphomicrobiales</taxon>
        <taxon>Phyllobacteriaceae</taxon>
        <taxon>Aminobacter</taxon>
    </lineage>
</organism>
<evidence type="ECO:0000313" key="1">
    <source>
        <dbReference type="EMBL" id="MBA9019175.1"/>
    </source>
</evidence>
<sequence>MEAIWTLLRFCEYITAGNLLRGIKVYRTSLMCGAGLFCAVLTGCATKPVPSDVTGLTSYAIVQQIRCEARDAIRAFATNSLAEHQPLLSAHLKNNPADFIGLDFRKLDEATRRVFERYDQGAIGYDFTFDITEKNKAGGGIGLRRGFSTGPLTIGFRADNNLERQNTRTFRSADTFLFLATQMPERFCSEVRKGTNWQYPISGSIGLRETLATFISLNQSANLVGPDKTPDIPTLVDTIEFTTTVSGSVSPKVQLEPISQALRINGADITLSGERIDKHKVVVGLTLPFDPNDQRARGNLIAVQRSLSAIADAKRESREERKASAIDRLIE</sequence>
<dbReference type="Proteomes" id="UP000587524">
    <property type="component" value="Unassembled WGS sequence"/>
</dbReference>
<dbReference type="RefSeq" id="WP_182573630.1">
    <property type="nucleotide sequence ID" value="NZ_JACJHY010000004.1"/>
</dbReference>
<protein>
    <recommendedName>
        <fullName evidence="3">Lipoprotein</fullName>
    </recommendedName>
</protein>
<comment type="caution">
    <text evidence="1">The sequence shown here is derived from an EMBL/GenBank/DDBJ whole genome shotgun (WGS) entry which is preliminary data.</text>
</comment>
<evidence type="ECO:0008006" key="3">
    <source>
        <dbReference type="Google" id="ProtNLM"/>
    </source>
</evidence>
<proteinExistence type="predicted"/>
<dbReference type="EMBL" id="JACJHZ010000004">
    <property type="protein sequence ID" value="MBA9019175.1"/>
    <property type="molecule type" value="Genomic_DNA"/>
</dbReference>
<accession>A0ABR6C2H5</accession>
<gene>
    <name evidence="1" type="ORF">HNQ97_001166</name>
</gene>